<sequence>MYNATKGIFQLIAFLVRAGEAFLIMNGLSHRCGRVFAGEWGGFRSSGAKKMNGRFLLTERNEQMPENE</sequence>
<name>A0A3E1P7D1_9BACT</name>
<evidence type="ECO:0000313" key="2">
    <source>
        <dbReference type="Proteomes" id="UP000261174"/>
    </source>
</evidence>
<keyword evidence="2" id="KW-1185">Reference proteome</keyword>
<dbReference type="AlphaFoldDB" id="A0A3E1P7D1"/>
<accession>A0A3E1P7D1</accession>
<protein>
    <submittedName>
        <fullName evidence="1">Uncharacterized protein</fullName>
    </submittedName>
</protein>
<reference evidence="1 2" key="1">
    <citation type="submission" date="2018-08" db="EMBL/GenBank/DDBJ databases">
        <title>Chitinophaga sp. K20C18050901, a novel bacterium isolated from forest soil.</title>
        <authorList>
            <person name="Wang C."/>
        </authorList>
    </citation>
    <scope>NUCLEOTIDE SEQUENCE [LARGE SCALE GENOMIC DNA]</scope>
    <source>
        <strain evidence="1 2">K20C18050901</strain>
    </source>
</reference>
<dbReference type="EMBL" id="QTJV01000001">
    <property type="protein sequence ID" value="RFM36093.1"/>
    <property type="molecule type" value="Genomic_DNA"/>
</dbReference>
<proteinExistence type="predicted"/>
<dbReference type="Proteomes" id="UP000261174">
    <property type="component" value="Unassembled WGS sequence"/>
</dbReference>
<gene>
    <name evidence="1" type="ORF">DXN04_00855</name>
</gene>
<organism evidence="1 2">
    <name type="scientific">Chitinophaga silvisoli</name>
    <dbReference type="NCBI Taxonomy" id="2291814"/>
    <lineage>
        <taxon>Bacteria</taxon>
        <taxon>Pseudomonadati</taxon>
        <taxon>Bacteroidota</taxon>
        <taxon>Chitinophagia</taxon>
        <taxon>Chitinophagales</taxon>
        <taxon>Chitinophagaceae</taxon>
        <taxon>Chitinophaga</taxon>
    </lineage>
</organism>
<evidence type="ECO:0000313" key="1">
    <source>
        <dbReference type="EMBL" id="RFM36093.1"/>
    </source>
</evidence>
<comment type="caution">
    <text evidence="1">The sequence shown here is derived from an EMBL/GenBank/DDBJ whole genome shotgun (WGS) entry which is preliminary data.</text>
</comment>